<dbReference type="Proteomes" id="UP000075886">
    <property type="component" value="Unassembled WGS sequence"/>
</dbReference>
<keyword evidence="4" id="KW-1185">Reference proteome</keyword>
<evidence type="ECO:0000259" key="2">
    <source>
        <dbReference type="PROSITE" id="PS51269"/>
    </source>
</evidence>
<sequence>MKDFLNTLLGKRANKMSRIIRSEQANQLRFLLEQPDEVLIEFCKLAIEYINSGLNEKKCTVAAKKLSSTYETVRCALEALVALLIDSTKMALSEREFYATVQTLETITEKQSEILWQFITSKRNLVDNVMRASCQDELYFRELEWRIEGRIASRTIPSQATPIIKMKFHLDKECVSEYREKLRSDPKPTDEETQVQHTRREVLAETDPAMLQHMIQVLEQALLEARTRRVRNYVKPTQS</sequence>
<dbReference type="CDD" id="cd04750">
    <property type="entry name" value="Commd2"/>
    <property type="match status" value="1"/>
</dbReference>
<evidence type="ECO:0000313" key="3">
    <source>
        <dbReference type="EnsemblMetazoa" id="AFAF011173-PA"/>
    </source>
</evidence>
<protein>
    <recommendedName>
        <fullName evidence="2">COMM domain-containing protein</fullName>
    </recommendedName>
</protein>
<dbReference type="Pfam" id="PF07258">
    <property type="entry name" value="COMM_domain"/>
    <property type="match status" value="1"/>
</dbReference>
<dbReference type="VEuPathDB" id="VectorBase:AFAF011173"/>
<dbReference type="EnsemblMetazoa" id="AFAF011173-RA">
    <property type="protein sequence ID" value="AFAF011173-PA"/>
    <property type="gene ID" value="AFAF011173"/>
</dbReference>
<evidence type="ECO:0000313" key="4">
    <source>
        <dbReference type="Proteomes" id="UP000075886"/>
    </source>
</evidence>
<dbReference type="InterPro" id="IPR017920">
    <property type="entry name" value="COMM"/>
</dbReference>
<dbReference type="InterPro" id="IPR037354">
    <property type="entry name" value="Commd2"/>
</dbReference>
<reference evidence="4" key="1">
    <citation type="submission" date="2014-01" db="EMBL/GenBank/DDBJ databases">
        <title>The Genome Sequence of Anopheles farauti FAR1 (V2).</title>
        <authorList>
            <consortium name="The Broad Institute Genomics Platform"/>
            <person name="Neafsey D.E."/>
            <person name="Besansky N."/>
            <person name="Howell P."/>
            <person name="Walton C."/>
            <person name="Young S.K."/>
            <person name="Zeng Q."/>
            <person name="Gargeya S."/>
            <person name="Fitzgerald M."/>
            <person name="Haas B."/>
            <person name="Abouelleil A."/>
            <person name="Allen A.W."/>
            <person name="Alvarado L."/>
            <person name="Arachchi H.M."/>
            <person name="Berlin A.M."/>
            <person name="Chapman S.B."/>
            <person name="Gainer-Dewar J."/>
            <person name="Goldberg J."/>
            <person name="Griggs A."/>
            <person name="Gujja S."/>
            <person name="Hansen M."/>
            <person name="Howarth C."/>
            <person name="Imamovic A."/>
            <person name="Ireland A."/>
            <person name="Larimer J."/>
            <person name="McCowan C."/>
            <person name="Murphy C."/>
            <person name="Pearson M."/>
            <person name="Poon T.W."/>
            <person name="Priest M."/>
            <person name="Roberts A."/>
            <person name="Saif S."/>
            <person name="Shea T."/>
            <person name="Sisk P."/>
            <person name="Sykes S."/>
            <person name="Wortman J."/>
            <person name="Nusbaum C."/>
            <person name="Birren B."/>
        </authorList>
    </citation>
    <scope>NUCLEOTIDE SEQUENCE [LARGE SCALE GENOMIC DNA]</scope>
    <source>
        <strain evidence="4">FAR1</strain>
    </source>
</reference>
<feature type="compositionally biased region" description="Basic and acidic residues" evidence="1">
    <location>
        <begin position="179"/>
        <end position="190"/>
    </location>
</feature>
<organism evidence="3 4">
    <name type="scientific">Anopheles farauti</name>
    <dbReference type="NCBI Taxonomy" id="69004"/>
    <lineage>
        <taxon>Eukaryota</taxon>
        <taxon>Metazoa</taxon>
        <taxon>Ecdysozoa</taxon>
        <taxon>Arthropoda</taxon>
        <taxon>Hexapoda</taxon>
        <taxon>Insecta</taxon>
        <taxon>Pterygota</taxon>
        <taxon>Neoptera</taxon>
        <taxon>Endopterygota</taxon>
        <taxon>Diptera</taxon>
        <taxon>Nematocera</taxon>
        <taxon>Culicoidea</taxon>
        <taxon>Culicidae</taxon>
        <taxon>Anophelinae</taxon>
        <taxon>Anopheles</taxon>
    </lineage>
</organism>
<name>A0A182QJ05_9DIPT</name>
<dbReference type="PANTHER" id="PTHR15857:SF0">
    <property type="entry name" value="COMM DOMAIN-CONTAINING PROTEIN 2"/>
    <property type="match status" value="1"/>
</dbReference>
<dbReference type="STRING" id="69004.A0A182QJ05"/>
<dbReference type="EMBL" id="AXCN02000217">
    <property type="status" value="NOT_ANNOTATED_CDS"/>
    <property type="molecule type" value="Genomic_DNA"/>
</dbReference>
<evidence type="ECO:0000256" key="1">
    <source>
        <dbReference type="SAM" id="MobiDB-lite"/>
    </source>
</evidence>
<dbReference type="PROSITE" id="PS51269">
    <property type="entry name" value="COMM"/>
    <property type="match status" value="1"/>
</dbReference>
<feature type="domain" description="COMM" evidence="2">
    <location>
        <begin position="139"/>
        <end position="229"/>
    </location>
</feature>
<proteinExistence type="predicted"/>
<accession>A0A182QJ05</accession>
<feature type="region of interest" description="Disordered" evidence="1">
    <location>
        <begin position="179"/>
        <end position="198"/>
    </location>
</feature>
<dbReference type="AlphaFoldDB" id="A0A182QJ05"/>
<reference evidence="3" key="2">
    <citation type="submission" date="2020-05" db="UniProtKB">
        <authorList>
            <consortium name="EnsemblMetazoa"/>
        </authorList>
    </citation>
    <scope>IDENTIFICATION</scope>
    <source>
        <strain evidence="3">FAR1</strain>
    </source>
</reference>
<dbReference type="PANTHER" id="PTHR15857">
    <property type="entry name" value="COMM DOMAIN CONTAINING PROTEIN 2"/>
    <property type="match status" value="1"/>
</dbReference>